<evidence type="ECO:0000256" key="1">
    <source>
        <dbReference type="SAM" id="MobiDB-lite"/>
    </source>
</evidence>
<dbReference type="InterPro" id="IPR056221">
    <property type="entry name" value="Tle3_ab_dom"/>
</dbReference>
<accession>A0A2Y9TWK9</accession>
<dbReference type="OrthoDB" id="8829067at2"/>
<dbReference type="Pfam" id="PF24322">
    <property type="entry name" value="Tle3"/>
    <property type="match status" value="1"/>
</dbReference>
<evidence type="ECO:0000259" key="2">
    <source>
        <dbReference type="Pfam" id="PF24322"/>
    </source>
</evidence>
<evidence type="ECO:0000313" key="3">
    <source>
        <dbReference type="EMBL" id="AWH87889.1"/>
    </source>
</evidence>
<protein>
    <recommendedName>
        <fullName evidence="2">T6SS Tle3 phospholipase effector alpha/beta domain-containing protein</fullName>
    </recommendedName>
</protein>
<dbReference type="InterPro" id="IPR029058">
    <property type="entry name" value="AB_hydrolase_fold"/>
</dbReference>
<feature type="compositionally biased region" description="Polar residues" evidence="1">
    <location>
        <begin position="11"/>
        <end position="23"/>
    </location>
</feature>
<organism evidence="3 4">
    <name type="scientific">Limnobaculum parvum</name>
    <dbReference type="NCBI Taxonomy" id="2172103"/>
    <lineage>
        <taxon>Bacteria</taxon>
        <taxon>Pseudomonadati</taxon>
        <taxon>Pseudomonadota</taxon>
        <taxon>Gammaproteobacteria</taxon>
        <taxon>Enterobacterales</taxon>
        <taxon>Budviciaceae</taxon>
        <taxon>Limnobaculum</taxon>
    </lineage>
</organism>
<sequence length="768" mass="86533">MGKHDGATRKLNISNNASGQVTASAAARPSNVDVTPEVSPKSHLPGVIIFVHGVNSEGEWYEEAEQALCDGLNKRLFLEKGNKFELKPNLYRGDKKSEVDRILNKGDMSYLIESNNSPVIRFYWGYRAGVDLGDYLVPLRNNKGDSYQQYLLDRKLSDKEIAELGPYFWGGGPFQNASTTLNPMWGDFSFSEEIAGGLLSTQWFNPEDDRLLTTAPSRKYYSHAAWRLAMLIQRIRDDYPDDTVTIVSHSKGTMVAAAAALISAPDALFLLNSPYRMMNIMTDYSAVDKSEWVSDAGREETLKAVVKAVAENENKLAKSGLEKHISLGKGKDGRAWTPNALHGGVNGKDIRERDNHGRTYIYCNAHDRVMGSVALVSIGWQGLPNSKDGKMHPLLAECEGKLFQRLMARSTPCGGEPNAKTNFGTLPDMYKEPFWDNMGFAVEINSWAVKVAYPVFLLKDSFMPIWETPPEWQTMNINAEEVPEPLTDSEMKVFDENNRHKDRMKQGPFGEGWGQKTVKDNKIIDNDDGYRYYLPIFQMKELGYQKDKLKAPHRYSVTLLNTLPEGIEPSPAAEKQRLINRSKGELGINNGWIVWQYKNYVNGNTPQKAGVSDGNRIFHYYCYLEFNTKKYEDALKQTDEKAKTYISRPTDHSTLPRNQKIMSRVLAFDLPIGFGRSLDNIKEALITQADWTLPNSDFYMEKGVLAQNSGGAALIEEYFANQTKLSPAMPSTVNHSRLTQKELDVLLNEGHEVAKDYEEAKEHGIVYD</sequence>
<evidence type="ECO:0000313" key="4">
    <source>
        <dbReference type="Proteomes" id="UP000244908"/>
    </source>
</evidence>
<feature type="region of interest" description="Disordered" evidence="1">
    <location>
        <begin position="1"/>
        <end position="38"/>
    </location>
</feature>
<dbReference type="SUPFAM" id="SSF53474">
    <property type="entry name" value="alpha/beta-Hydrolases"/>
    <property type="match status" value="1"/>
</dbReference>
<dbReference type="EMBL" id="CP029185">
    <property type="protein sequence ID" value="AWH87889.1"/>
    <property type="molecule type" value="Genomic_DNA"/>
</dbReference>
<dbReference type="KEGG" id="lpv:HYN51_04535"/>
<reference evidence="3 4" key="1">
    <citation type="journal article" date="2019" name="Int. J. Syst. Evol. Microbiol.">
        <title>Limnobaculum parvum gen. nov., sp. nov., isolated from a freshwater lake.</title>
        <authorList>
            <person name="Baek C."/>
            <person name="Shin S.K."/>
            <person name="Yi H."/>
        </authorList>
    </citation>
    <scope>NUCLEOTIDE SEQUENCE [LARGE SCALE GENOMIC DNA]</scope>
    <source>
        <strain evidence="3 4">HYN0051</strain>
    </source>
</reference>
<keyword evidence="4" id="KW-1185">Reference proteome</keyword>
<gene>
    <name evidence="3" type="ORF">HYN51_04535</name>
</gene>
<proteinExistence type="predicted"/>
<name>A0A2Y9TWK9_9GAMM</name>
<dbReference type="AlphaFoldDB" id="A0A2Y9TWK9"/>
<dbReference type="RefSeq" id="WP_108899968.1">
    <property type="nucleotide sequence ID" value="NZ_CP029185.2"/>
</dbReference>
<dbReference type="Proteomes" id="UP000244908">
    <property type="component" value="Chromosome"/>
</dbReference>
<feature type="domain" description="T6SS Tle3 phospholipase effector alpha/beta" evidence="2">
    <location>
        <begin position="44"/>
        <end position="384"/>
    </location>
</feature>